<evidence type="ECO:0000313" key="3">
    <source>
        <dbReference type="EMBL" id="TKS72963.1"/>
    </source>
</evidence>
<dbReference type="AlphaFoldDB" id="A0A4U5UEM0"/>
<evidence type="ECO:0000256" key="2">
    <source>
        <dbReference type="SAM" id="MobiDB-lite"/>
    </source>
</evidence>
<accession>A0A4U5UEM0</accession>
<feature type="region of interest" description="Disordered" evidence="2">
    <location>
        <begin position="1"/>
        <end position="30"/>
    </location>
</feature>
<dbReference type="EMBL" id="CM014084">
    <property type="protein sequence ID" value="TKS72963.1"/>
    <property type="molecule type" value="Genomic_DNA"/>
</dbReference>
<dbReference type="PANTHER" id="PTHR28660">
    <property type="entry name" value="COILED-COIL DOMAIN-CONTAINING PROTEIN 73"/>
    <property type="match status" value="1"/>
</dbReference>
<keyword evidence="4" id="KW-1185">Reference proteome</keyword>
<dbReference type="STRING" id="240159.A0A4U5UEM0"/>
<dbReference type="Pfam" id="PF15818">
    <property type="entry name" value="CCDC73"/>
    <property type="match status" value="1"/>
</dbReference>
<dbReference type="PANTHER" id="PTHR28660:SF1">
    <property type="entry name" value="COILED-COIL DOMAIN-CONTAINING PROTEIN 73"/>
    <property type="match status" value="1"/>
</dbReference>
<keyword evidence="1" id="KW-0175">Coiled coil</keyword>
<dbReference type="Proteomes" id="UP000298787">
    <property type="component" value="Chromosome 7"/>
</dbReference>
<protein>
    <submittedName>
        <fullName evidence="3">Coiled-coil domain-containing protein 73</fullName>
    </submittedName>
</protein>
<proteinExistence type="predicted"/>
<sequence length="209" mass="23658">MDPSTEPGTLPTHTTVGEPEPSPPGSALCQTESRGTVLLQLLEFKTSLLEVVEELHIRRDAETRFEDQISTLVLEKQELEWEKVKYQVSAELKDKEINNLKEGLKALQLLKYNLEKKSSELEQKLALQSRSKDSHLNQLREVEKRFGVLSRQCAAVKQAHEKLEQNESTGGKVVDFSFEDNLLFIEQECVPLAMGAINLPTRLVDWSDA</sequence>
<evidence type="ECO:0000313" key="4">
    <source>
        <dbReference type="Proteomes" id="UP000298787"/>
    </source>
</evidence>
<gene>
    <name evidence="3" type="ORF">D9C73_007040</name>
</gene>
<dbReference type="InterPro" id="IPR031650">
    <property type="entry name" value="CCDC73"/>
</dbReference>
<feature type="coiled-coil region" evidence="1">
    <location>
        <begin position="97"/>
        <end position="124"/>
    </location>
</feature>
<reference evidence="3 4" key="1">
    <citation type="submission" date="2019-01" db="EMBL/GenBank/DDBJ databases">
        <title>Genome Assembly of Collichthys lucidus.</title>
        <authorList>
            <person name="Cai M."/>
            <person name="Xiao S."/>
        </authorList>
    </citation>
    <scope>NUCLEOTIDE SEQUENCE [LARGE SCALE GENOMIC DNA]</scope>
    <source>
        <strain evidence="3">JT15FE1705JMU</strain>
        <tissue evidence="3">Muscle</tissue>
    </source>
</reference>
<evidence type="ECO:0000256" key="1">
    <source>
        <dbReference type="SAM" id="Coils"/>
    </source>
</evidence>
<organism evidence="3 4">
    <name type="scientific">Collichthys lucidus</name>
    <name type="common">Big head croaker</name>
    <name type="synonym">Sciaena lucida</name>
    <dbReference type="NCBI Taxonomy" id="240159"/>
    <lineage>
        <taxon>Eukaryota</taxon>
        <taxon>Metazoa</taxon>
        <taxon>Chordata</taxon>
        <taxon>Craniata</taxon>
        <taxon>Vertebrata</taxon>
        <taxon>Euteleostomi</taxon>
        <taxon>Actinopterygii</taxon>
        <taxon>Neopterygii</taxon>
        <taxon>Teleostei</taxon>
        <taxon>Neoteleostei</taxon>
        <taxon>Acanthomorphata</taxon>
        <taxon>Eupercaria</taxon>
        <taxon>Sciaenidae</taxon>
        <taxon>Collichthys</taxon>
    </lineage>
</organism>
<name>A0A4U5UEM0_COLLU</name>